<accession>A0A8J3TT25</accession>
<dbReference type="PRINTS" id="PR00411">
    <property type="entry name" value="PNDRDTASEI"/>
</dbReference>
<evidence type="ECO:0000313" key="1">
    <source>
        <dbReference type="EMBL" id="GII31592.1"/>
    </source>
</evidence>
<protein>
    <submittedName>
        <fullName evidence="1">FAD-dependent oxidoreductase</fullName>
    </submittedName>
</protein>
<dbReference type="AlphaFoldDB" id="A0A8J3TT25"/>
<reference evidence="1 2" key="1">
    <citation type="submission" date="2021-01" db="EMBL/GenBank/DDBJ databases">
        <title>Whole genome shotgun sequence of Planotetraspora mira NBRC 15435.</title>
        <authorList>
            <person name="Komaki H."/>
            <person name="Tamura T."/>
        </authorList>
    </citation>
    <scope>NUCLEOTIDE SEQUENCE [LARGE SCALE GENOMIC DNA]</scope>
    <source>
        <strain evidence="1 2">NBRC 15435</strain>
    </source>
</reference>
<evidence type="ECO:0000313" key="2">
    <source>
        <dbReference type="Proteomes" id="UP000650628"/>
    </source>
</evidence>
<proteinExistence type="predicted"/>
<keyword evidence="2" id="KW-1185">Reference proteome</keyword>
<sequence length="479" mass="50155">MSGFDAEFDAVVVGSGPNGLMAAVTMADAGRRVLLVEAAGVCGGGLRTEELTLPGFRHDVCATVLAMALASPAFRGLDLGVEWAHPPVPAAHPLDGRPAALVQRDPERTAESFGRDAAAWRATVGAAARAGFPLVDTLLAPLSPPKAPFSAARFGVPALLPLTWLARSVFRTPEARAVLAGMAAHSMLDLRAPLTSGYGMLLAALAHQVGWPVARGGSQALADALVDRLVQHGGEVVTGHTVRSLDELPPARSILLDLTPRQVVAVAGDRLPAAYLRRLTRFRYGPGVFKMDWALSAPVPWRDPSVASAGTVHLGGTMEEIARSEADVARGRHPDRPYVLTVQPGVADPSRAPKGSHVLWAYCHVPNGSDVDMSAAIEAQIERFAPGFRDVVLARHVMGPAALERRNPNLVGGDIGGGSAQAGQFVGRPVYGAHPWATPVDGLYICSASTPPGPSVHGMGGLQAARLALRREERAAARV</sequence>
<dbReference type="SUPFAM" id="SSF51905">
    <property type="entry name" value="FAD/NAD(P)-binding domain"/>
    <property type="match status" value="1"/>
</dbReference>
<name>A0A8J3TT25_9ACTN</name>
<dbReference type="Gene3D" id="3.90.660.50">
    <property type="match status" value="1"/>
</dbReference>
<organism evidence="1 2">
    <name type="scientific">Planotetraspora mira</name>
    <dbReference type="NCBI Taxonomy" id="58121"/>
    <lineage>
        <taxon>Bacteria</taxon>
        <taxon>Bacillati</taxon>
        <taxon>Actinomycetota</taxon>
        <taxon>Actinomycetes</taxon>
        <taxon>Streptosporangiales</taxon>
        <taxon>Streptosporangiaceae</taxon>
        <taxon>Planotetraspora</taxon>
    </lineage>
</organism>
<dbReference type="InterPro" id="IPR036188">
    <property type="entry name" value="FAD/NAD-bd_sf"/>
</dbReference>
<dbReference type="EMBL" id="BOOO01000029">
    <property type="protein sequence ID" value="GII31592.1"/>
    <property type="molecule type" value="Genomic_DNA"/>
</dbReference>
<dbReference type="Gene3D" id="3.50.50.60">
    <property type="entry name" value="FAD/NAD(P)-binding domain"/>
    <property type="match status" value="1"/>
</dbReference>
<gene>
    <name evidence="1" type="ORF">Pmi06nite_50340</name>
</gene>
<dbReference type="RefSeq" id="WP_203955523.1">
    <property type="nucleotide sequence ID" value="NZ_BOOO01000029.1"/>
</dbReference>
<dbReference type="Pfam" id="PF13450">
    <property type="entry name" value="NAD_binding_8"/>
    <property type="match status" value="1"/>
</dbReference>
<dbReference type="PANTHER" id="PTHR10668:SF105">
    <property type="entry name" value="DEHYDROGENASE-RELATED"/>
    <property type="match status" value="1"/>
</dbReference>
<dbReference type="Proteomes" id="UP000650628">
    <property type="component" value="Unassembled WGS sequence"/>
</dbReference>
<dbReference type="PANTHER" id="PTHR10668">
    <property type="entry name" value="PHYTOENE DEHYDROGENASE"/>
    <property type="match status" value="1"/>
</dbReference>
<comment type="caution">
    <text evidence="1">The sequence shown here is derived from an EMBL/GenBank/DDBJ whole genome shotgun (WGS) entry which is preliminary data.</text>
</comment>